<evidence type="ECO:0000313" key="2">
    <source>
        <dbReference type="EMBL" id="PSF39257.1"/>
    </source>
</evidence>
<name>A0A2T1M341_9CHRO</name>
<dbReference type="PANTHER" id="PTHR43032:SF4">
    <property type="entry name" value="OXIDOREDUCTASE MOLYBDOPTERIN-BINDING DOMAIN-CONTAINING PROTEIN"/>
    <property type="match status" value="1"/>
</dbReference>
<dbReference type="RefSeq" id="WP_106454880.1">
    <property type="nucleotide sequence ID" value="NZ_PXOH01000001.1"/>
</dbReference>
<dbReference type="AlphaFoldDB" id="A0A2T1M341"/>
<sequence length="197" mass="22938">MLGKFFQKPEPSQGDRVPPGQYLTKGFPVLTYGDTPKISTAEWTLKVWGLATEKTYSWDDMMSLPISEFHLDFHCVTRWSRLDMDWTGIKVTDFLSTIELSPKATHVMQHSYGGYTTNLTLEEFARDDNFFGFKVLNEPLSAEHGGPMRIVVPHLYAWKSAKWIHGLEFLDHEELGFWERNGYHRRGDPWLEERYSS</sequence>
<gene>
    <name evidence="2" type="ORF">C7H19_00245</name>
</gene>
<dbReference type="SUPFAM" id="SSF56524">
    <property type="entry name" value="Oxidoreductase molybdopterin-binding domain"/>
    <property type="match status" value="1"/>
</dbReference>
<proteinExistence type="predicted"/>
<keyword evidence="3" id="KW-1185">Reference proteome</keyword>
<accession>A0A2T1M341</accession>
<dbReference type="Pfam" id="PF00174">
    <property type="entry name" value="Oxidored_molyb"/>
    <property type="match status" value="1"/>
</dbReference>
<dbReference type="CDD" id="cd02109">
    <property type="entry name" value="arch_bact_SO_family_Moco"/>
    <property type="match status" value="1"/>
</dbReference>
<dbReference type="Gene3D" id="3.90.420.10">
    <property type="entry name" value="Oxidoreductase, molybdopterin-binding domain"/>
    <property type="match status" value="1"/>
</dbReference>
<dbReference type="PANTHER" id="PTHR43032">
    <property type="entry name" value="PROTEIN-METHIONINE-SULFOXIDE REDUCTASE"/>
    <property type="match status" value="1"/>
</dbReference>
<dbReference type="EMBL" id="PXOH01000001">
    <property type="protein sequence ID" value="PSF39257.1"/>
    <property type="molecule type" value="Genomic_DNA"/>
</dbReference>
<organism evidence="2 3">
    <name type="scientific">Aphanothece hegewaldii CCALA 016</name>
    <dbReference type="NCBI Taxonomy" id="2107694"/>
    <lineage>
        <taxon>Bacteria</taxon>
        <taxon>Bacillati</taxon>
        <taxon>Cyanobacteriota</taxon>
        <taxon>Cyanophyceae</taxon>
        <taxon>Oscillatoriophycideae</taxon>
        <taxon>Chroococcales</taxon>
        <taxon>Aphanothecaceae</taxon>
        <taxon>Aphanothece</taxon>
    </lineage>
</organism>
<feature type="domain" description="Oxidoreductase molybdopterin-binding" evidence="1">
    <location>
        <begin position="33"/>
        <end position="178"/>
    </location>
</feature>
<reference evidence="2 3" key="1">
    <citation type="submission" date="2018-03" db="EMBL/GenBank/DDBJ databases">
        <title>The ancient ancestry and fast evolution of plastids.</title>
        <authorList>
            <person name="Moore K.R."/>
            <person name="Magnabosco C."/>
            <person name="Momper L."/>
            <person name="Gold D.A."/>
            <person name="Bosak T."/>
            <person name="Fournier G.P."/>
        </authorList>
    </citation>
    <scope>NUCLEOTIDE SEQUENCE [LARGE SCALE GENOMIC DNA]</scope>
    <source>
        <strain evidence="2 3">CCALA 016</strain>
    </source>
</reference>
<comment type="caution">
    <text evidence="2">The sequence shown here is derived from an EMBL/GenBank/DDBJ whole genome shotgun (WGS) entry which is preliminary data.</text>
</comment>
<reference evidence="2 3" key="2">
    <citation type="submission" date="2018-03" db="EMBL/GenBank/DDBJ databases">
        <authorList>
            <person name="Keele B.F."/>
        </authorList>
    </citation>
    <scope>NUCLEOTIDE SEQUENCE [LARGE SCALE GENOMIC DNA]</scope>
    <source>
        <strain evidence="2 3">CCALA 016</strain>
    </source>
</reference>
<dbReference type="Proteomes" id="UP000239001">
    <property type="component" value="Unassembled WGS sequence"/>
</dbReference>
<evidence type="ECO:0000259" key="1">
    <source>
        <dbReference type="Pfam" id="PF00174"/>
    </source>
</evidence>
<evidence type="ECO:0000313" key="3">
    <source>
        <dbReference type="Proteomes" id="UP000239001"/>
    </source>
</evidence>
<dbReference type="OrthoDB" id="9778777at2"/>
<dbReference type="InterPro" id="IPR000572">
    <property type="entry name" value="OxRdtase_Mopterin-bd_dom"/>
</dbReference>
<dbReference type="InterPro" id="IPR036374">
    <property type="entry name" value="OxRdtase_Mopterin-bd_sf"/>
</dbReference>
<protein>
    <submittedName>
        <fullName evidence="2">Sulfite oxidase-like oxidoreductase</fullName>
    </submittedName>
</protein>